<dbReference type="GO" id="GO:0006897">
    <property type="term" value="P:endocytosis"/>
    <property type="evidence" value="ECO:0007669"/>
    <property type="project" value="TreeGrafter"/>
</dbReference>
<dbReference type="SUPFAM" id="SSF48371">
    <property type="entry name" value="ARM repeat"/>
    <property type="match status" value="2"/>
</dbReference>
<dbReference type="Proteomes" id="UP000031516">
    <property type="component" value="Unassembled WGS sequence"/>
</dbReference>
<dbReference type="InterPro" id="IPR040108">
    <property type="entry name" value="Laa1/Sip1/HEATR5"/>
</dbReference>
<dbReference type="PANTHER" id="PTHR21663">
    <property type="entry name" value="HYPOTHETICAL HEAT DOMAIN-CONTAINING"/>
    <property type="match status" value="1"/>
</dbReference>
<protein>
    <submittedName>
        <fullName evidence="1">WGS project CCBQ000000000 data, contig MAT</fullName>
    </submittedName>
</protein>
<comment type="caution">
    <text evidence="1">The sequence shown here is derived from an EMBL/GenBank/DDBJ whole genome shotgun (WGS) entry which is preliminary data.</text>
</comment>
<sequence length="1237" mass="139774">MHQEYTPLSELLTASNDKRTSLIDWITVSISSKSLNAGHVIDDTVKFIRDLVVTNHGEALQYESKTIIYQLANLSVLCLKQLYQEKPGKVYDFASILAIGSNYLFLFHNFVASLTSSKDSIEIEENDRFNVFHNQVLPFLTESARTSIITKIFGSTEKFFPIDKPNQVHITLGLLSVLFKELPGFVLSDKALIKKIQSTLLEVSSSESQILRITSVHCLQIFFYNVPYQITNVVDELLERLSTQFQSGSHLNCAANHGTALMIASIITCPDPDFVNYDLVMRVTVFAIGTLKNNTISTKHGVFEKELLCWILLTGALCLRDTEYIKIHSSQLFVFWRNIFTHSVVYHNEEELAHNIEIRNHSLSCLISFLRSCVLTEELAKQVFYLMTKCLNFKHSISVDSDIMKELLVRYEHRIYQVFLLICPLVHKDVTTSALLQALKNFSNPSNRAASSCFNTGDFYKMKDLIEVPTDDRFCDVLIRNDSVYHGVSTFVKPVSLFSSPKSCLLEEVLLKPVTVSRTFDFNHIILDLPPPPPLSVSLVDVSLELFSLCFPFTNPSVQRSLLETLNSNLLTNSHIPHKFAVVKANILFALFLTLEEVKRSKLRLSSSLGELIITILDECCFVDDDNLFELKGKCFSNVCAAVQRSGDDNFTKTLINVSIQRIVEDPEPVSRGLNLFVISSVLNEESSNNEFLLVLDVIQKFIQDPHPIINVSGLKCLHVLLEKRHLFDISTGVELLQIMCRNMFSNEFGPFSPGSFGNIYSHKFNPHAIMCVIVSVMIQMFGPDILLQRISTKKIVTDVVYALQLSAFSEVQTASLKILQTLSLFKLDEFFSLKLSLNVVKSKLTSMLKQNISVQYLVLCADSDGGSWCTTDAFNVCLQFLCELGKLQKSEIYLDKQLNQLLWGCFFVFPKSRLLRSYLYGWFESEALVSSRAFRIVIKMFNISFGKYLGVLFKNEKLGIAVQSDVTLLEEEKGINEGVPEDNTVSENIGSYARQFLLELLSFGVNSVSCESRVTELCSEIPEMIKLCYTCCSSDVPWLQISALKYMKCMLRSFGEIVDPDDPSAFVMEQFSPIFCGAVLPIFSRASYPKVVCEAIDVCAEIVSYGLVPFSVNNRVVKMLVESLLEIASSKSEIKIGASTFQLTTRQQEVKHSILRGWGTLQCKSFQSKNEELEEFVKEYLNVLVPLWIITIRELHSPVWLKIVDSLCAVQSQDPSIINNFDLEGFVFVMFGEILP</sequence>
<keyword evidence="2" id="KW-1185">Reference proteome</keyword>
<dbReference type="GO" id="GO:0030139">
    <property type="term" value="C:endocytic vesicle"/>
    <property type="evidence" value="ECO:0007669"/>
    <property type="project" value="TreeGrafter"/>
</dbReference>
<name>A0A0A8L3W9_9SACH</name>
<organism evidence="1 2">
    <name type="scientific">Kluyveromyces dobzhanskii CBS 2104</name>
    <dbReference type="NCBI Taxonomy" id="1427455"/>
    <lineage>
        <taxon>Eukaryota</taxon>
        <taxon>Fungi</taxon>
        <taxon>Dikarya</taxon>
        <taxon>Ascomycota</taxon>
        <taxon>Saccharomycotina</taxon>
        <taxon>Saccharomycetes</taxon>
        <taxon>Saccharomycetales</taxon>
        <taxon>Saccharomycetaceae</taxon>
        <taxon>Kluyveromyces</taxon>
    </lineage>
</organism>
<accession>A0A0A8L3W9</accession>
<evidence type="ECO:0000313" key="2">
    <source>
        <dbReference type="Proteomes" id="UP000031516"/>
    </source>
</evidence>
<evidence type="ECO:0000313" key="1">
    <source>
        <dbReference type="EMBL" id="CDO92799.1"/>
    </source>
</evidence>
<dbReference type="InterPro" id="IPR046837">
    <property type="entry name" value="Laa1/Sip1/HEATR5-like_HEAT"/>
</dbReference>
<dbReference type="GO" id="GO:0005794">
    <property type="term" value="C:Golgi apparatus"/>
    <property type="evidence" value="ECO:0007669"/>
    <property type="project" value="TreeGrafter"/>
</dbReference>
<dbReference type="GO" id="GO:0042147">
    <property type="term" value="P:retrograde transport, endosome to Golgi"/>
    <property type="evidence" value="ECO:0007669"/>
    <property type="project" value="TreeGrafter"/>
</dbReference>
<dbReference type="EMBL" id="CCBQ010000018">
    <property type="protein sequence ID" value="CDO92799.1"/>
    <property type="molecule type" value="Genomic_DNA"/>
</dbReference>
<dbReference type="PANTHER" id="PTHR21663:SF0">
    <property type="entry name" value="HEAT REPEAT-CONTAINING PROTEIN 5B"/>
    <property type="match status" value="1"/>
</dbReference>
<dbReference type="OrthoDB" id="192608at2759"/>
<dbReference type="GO" id="GO:0016020">
    <property type="term" value="C:membrane"/>
    <property type="evidence" value="ECO:0007669"/>
    <property type="project" value="TreeGrafter"/>
</dbReference>
<dbReference type="Pfam" id="PF20210">
    <property type="entry name" value="Laa1_Sip1_HTR5"/>
    <property type="match status" value="1"/>
</dbReference>
<dbReference type="GO" id="GO:0005829">
    <property type="term" value="C:cytosol"/>
    <property type="evidence" value="ECO:0007669"/>
    <property type="project" value="GOC"/>
</dbReference>
<dbReference type="AlphaFoldDB" id="A0A0A8L3W9"/>
<gene>
    <name evidence="1" type="ORF">KLDO_g1110</name>
</gene>
<proteinExistence type="predicted"/>
<dbReference type="GO" id="GO:0008104">
    <property type="term" value="P:intracellular protein localization"/>
    <property type="evidence" value="ECO:0007669"/>
    <property type="project" value="TreeGrafter"/>
</dbReference>
<dbReference type="InterPro" id="IPR016024">
    <property type="entry name" value="ARM-type_fold"/>
</dbReference>
<reference evidence="1 2" key="1">
    <citation type="submission" date="2014-03" db="EMBL/GenBank/DDBJ databases">
        <title>The genome of Kluyveromyces dobzhanskii.</title>
        <authorList>
            <person name="Nystedt B."/>
            <person name="Astrom S."/>
        </authorList>
    </citation>
    <scope>NUCLEOTIDE SEQUENCE [LARGE SCALE GENOMIC DNA]</scope>
    <source>
        <strain evidence="1 2">CBS 2104</strain>
    </source>
</reference>